<evidence type="ECO:0008006" key="4">
    <source>
        <dbReference type="Google" id="ProtNLM"/>
    </source>
</evidence>
<feature type="region of interest" description="Disordered" evidence="1">
    <location>
        <begin position="1"/>
        <end position="26"/>
    </location>
</feature>
<evidence type="ECO:0000313" key="2">
    <source>
        <dbReference type="EMBL" id="MEE2032753.1"/>
    </source>
</evidence>
<organism evidence="2 3">
    <name type="scientific">Rhodococcus chondri</name>
    <dbReference type="NCBI Taxonomy" id="3065941"/>
    <lineage>
        <taxon>Bacteria</taxon>
        <taxon>Bacillati</taxon>
        <taxon>Actinomycetota</taxon>
        <taxon>Actinomycetes</taxon>
        <taxon>Mycobacteriales</taxon>
        <taxon>Nocardiaceae</taxon>
        <taxon>Rhodococcus</taxon>
    </lineage>
</organism>
<dbReference type="RefSeq" id="WP_330152171.1">
    <property type="nucleotide sequence ID" value="NZ_JAUZMZ010000054.1"/>
</dbReference>
<dbReference type="Gene3D" id="3.40.50.1110">
    <property type="entry name" value="SGNH hydrolase"/>
    <property type="match status" value="1"/>
</dbReference>
<evidence type="ECO:0000256" key="1">
    <source>
        <dbReference type="SAM" id="MobiDB-lite"/>
    </source>
</evidence>
<gene>
    <name evidence="2" type="ORF">Q8814_11615</name>
</gene>
<proteinExistence type="predicted"/>
<dbReference type="EMBL" id="JAUZMZ010000054">
    <property type="protein sequence ID" value="MEE2032753.1"/>
    <property type="molecule type" value="Genomic_DNA"/>
</dbReference>
<evidence type="ECO:0000313" key="3">
    <source>
        <dbReference type="Proteomes" id="UP001331936"/>
    </source>
</evidence>
<dbReference type="SUPFAM" id="SSF52266">
    <property type="entry name" value="SGNH hydrolase"/>
    <property type="match status" value="1"/>
</dbReference>
<dbReference type="InterPro" id="IPR036514">
    <property type="entry name" value="SGNH_hydro_sf"/>
</dbReference>
<reference evidence="2 3" key="1">
    <citation type="submission" date="2023-08" db="EMBL/GenBank/DDBJ databases">
        <authorList>
            <person name="Girao M."/>
            <person name="Carvalho M.F."/>
        </authorList>
    </citation>
    <scope>NUCLEOTIDE SEQUENCE [LARGE SCALE GENOMIC DNA]</scope>
    <source>
        <strain evidence="2 3">CC-R104</strain>
    </source>
</reference>
<keyword evidence="3" id="KW-1185">Reference proteome</keyword>
<accession>A0ABU7JRV6</accession>
<comment type="caution">
    <text evidence="2">The sequence shown here is derived from an EMBL/GenBank/DDBJ whole genome shotgun (WGS) entry which is preliminary data.</text>
</comment>
<name>A0ABU7JRV6_9NOCA</name>
<protein>
    <recommendedName>
        <fullName evidence="4">SGNH hydrolase-type esterase domain-containing protein</fullName>
    </recommendedName>
</protein>
<sequence>MPTVSEFPEGTPESVAAQASGPSRVPEFDPTMGIALTLERTGDPPHRFVAIGDSLLQGFQSGAIYQTDVAVPAIIAHELGELRTFRYPRYGGPGGLPLNIELLLRRLEGHYGSGIGPLEMPPALFTVRGFMDEVEDYWERGPGAHPPTVAGYHHNLSCYGWDLRDALSKTAALCEAAVQTPTDNLVDQLVQNNGDRAALRVYPHWAARQREMTLFDAAAALGDDHDDNTDNGIETLVVFLGANNALRTVTELRVAWSGPDFQDLDRKHDYTIWTPEHFDTEFAEVVERVRRINARHVVLCTIPHVTIAPIARGLGTKAGSPYFPYYTRPWIDEQRFDATRDEHITGAQARVVDAAIDLFNITIGRAVSEARGDGRDWYLLDVAGILERFARRRYIEDVQARPAWWTPYPLPPALAGLDPVPDTRFLTADGRGGRATGGIFSLDGVHPTTVAYGVLAQEIIDIMVRAGVEFRHSNGTPRQGPVAVDFDRLLRRDTLIRTPPQNIDGALSILGWTDEILDLFRITLNIRL</sequence>
<dbReference type="Proteomes" id="UP001331936">
    <property type="component" value="Unassembled WGS sequence"/>
</dbReference>